<protein>
    <recommendedName>
        <fullName evidence="3">Osmotically inducible protein OsmC</fullName>
    </recommendedName>
</protein>
<evidence type="ECO:0008006" key="3">
    <source>
        <dbReference type="Google" id="ProtNLM"/>
    </source>
</evidence>
<evidence type="ECO:0000313" key="2">
    <source>
        <dbReference type="Proteomes" id="UP000192445"/>
    </source>
</evidence>
<dbReference type="Gene3D" id="3.30.300.20">
    <property type="match status" value="2"/>
</dbReference>
<dbReference type="EMBL" id="CP020570">
    <property type="protein sequence ID" value="ARF65176.1"/>
    <property type="molecule type" value="Genomic_DNA"/>
</dbReference>
<accession>A0A1V0UJB4</accession>
<organism evidence="1 2">
    <name type="scientific">Streptomyces violaceoruber</name>
    <dbReference type="NCBI Taxonomy" id="1935"/>
    <lineage>
        <taxon>Bacteria</taxon>
        <taxon>Bacillati</taxon>
        <taxon>Actinomycetota</taxon>
        <taxon>Actinomycetes</taxon>
        <taxon>Kitasatosporales</taxon>
        <taxon>Streptomycetaceae</taxon>
        <taxon>Streptomyces</taxon>
        <taxon>Streptomyces violaceoruber group</taxon>
    </lineage>
</organism>
<dbReference type="Pfam" id="PF02566">
    <property type="entry name" value="OsmC"/>
    <property type="match status" value="1"/>
</dbReference>
<dbReference type="GeneID" id="63983793"/>
<name>A0A1V0UJB4_STRVN</name>
<dbReference type="Proteomes" id="UP000192445">
    <property type="component" value="Chromosome"/>
</dbReference>
<dbReference type="InterPro" id="IPR015946">
    <property type="entry name" value="KH_dom-like_a/b"/>
</dbReference>
<dbReference type="InterPro" id="IPR052924">
    <property type="entry name" value="OsmC/Ohr_hydroprdx_reductase"/>
</dbReference>
<dbReference type="InterPro" id="IPR003718">
    <property type="entry name" value="OsmC/Ohr_fam"/>
</dbReference>
<reference evidence="1 2" key="1">
    <citation type="submission" date="2017-03" db="EMBL/GenBank/DDBJ databases">
        <title>Complete Genome Sequence of a natural compounds producer, Streptomyces violaceus S21.</title>
        <authorList>
            <person name="Zhong C."/>
            <person name="Zhao Z."/>
            <person name="Fu J."/>
            <person name="Zong G."/>
            <person name="Qin R."/>
            <person name="Cao G."/>
        </authorList>
    </citation>
    <scope>NUCLEOTIDE SEQUENCE [LARGE SCALE GENOMIC DNA]</scope>
    <source>
        <strain evidence="1 2">S21</strain>
    </source>
</reference>
<dbReference type="OrthoDB" id="9789573at2"/>
<proteinExistence type="predicted"/>
<dbReference type="STRING" id="1935.B1H20_30025"/>
<dbReference type="SUPFAM" id="SSF82784">
    <property type="entry name" value="OsmC-like"/>
    <property type="match status" value="2"/>
</dbReference>
<evidence type="ECO:0000313" key="1">
    <source>
        <dbReference type="EMBL" id="ARF65176.1"/>
    </source>
</evidence>
<dbReference type="RefSeq" id="WP_030112490.1">
    <property type="nucleotide sequence ID" value="NZ_CP020570.1"/>
</dbReference>
<dbReference type="KEGG" id="svu:B1H20_30025"/>
<dbReference type="PANTHER" id="PTHR35368">
    <property type="entry name" value="HYDROPEROXIDE REDUCTASE"/>
    <property type="match status" value="1"/>
</dbReference>
<dbReference type="InterPro" id="IPR036102">
    <property type="entry name" value="OsmC/Ohrsf"/>
</dbReference>
<dbReference type="AlphaFoldDB" id="A0A1V0UJB4"/>
<sequence>MRNGMNIAGVSEMVHEVQTQPHEAICRYGAVARWSEGRGIRAHNEPAVLGTVKSPRRYDLTVAPEQGPTRDDAPTAVRLALTALAACALTTFVGGGSARGVTLESLRLGVGAERVREGGRDRLTNLSYDLAVRADTGGVDIAEVVAGMETQSPNHRTVIDRQPLTLVLGDGAPEQAPEPAAPPAGSGEKVAAAVDWQYSVQFLATADDASAPLRVDQPKQLAGVDWGPNPQEYLLTALASCVLGRTVALSEAAGRPAGPWRFRAGGQVDIRGLFLIGPDPVVPVHRLVLEVTPPDGAPDGWQDLVREAVRTSPVAGLLMDDHLVKIDLDAAAVGHD</sequence>
<dbReference type="PANTHER" id="PTHR35368:SF1">
    <property type="entry name" value="HYDROPEROXIDE REDUCTASE"/>
    <property type="match status" value="1"/>
</dbReference>
<gene>
    <name evidence="1" type="ORF">B1H20_30025</name>
</gene>